<accession>A0A8J8NIB7</accession>
<keyword evidence="3" id="KW-1185">Reference proteome</keyword>
<dbReference type="Gene3D" id="3.40.220.10">
    <property type="entry name" value="Leucine Aminopeptidase, subunit E, domain 1"/>
    <property type="match status" value="1"/>
</dbReference>
<dbReference type="PANTHER" id="PTHR11106:SF111">
    <property type="entry name" value="MACRO DOMAIN-CONTAINING PROTEIN"/>
    <property type="match status" value="1"/>
</dbReference>
<dbReference type="SUPFAM" id="SSF52949">
    <property type="entry name" value="Macro domain-like"/>
    <property type="match status" value="1"/>
</dbReference>
<feature type="domain" description="Macro" evidence="1">
    <location>
        <begin position="32"/>
        <end position="222"/>
    </location>
</feature>
<protein>
    <recommendedName>
        <fullName evidence="1">Macro domain-containing protein</fullName>
    </recommendedName>
</protein>
<organism evidence="2 3">
    <name type="scientific">Halteria grandinella</name>
    <dbReference type="NCBI Taxonomy" id="5974"/>
    <lineage>
        <taxon>Eukaryota</taxon>
        <taxon>Sar</taxon>
        <taxon>Alveolata</taxon>
        <taxon>Ciliophora</taxon>
        <taxon>Intramacronucleata</taxon>
        <taxon>Spirotrichea</taxon>
        <taxon>Stichotrichia</taxon>
        <taxon>Sporadotrichida</taxon>
        <taxon>Halteriidae</taxon>
        <taxon>Halteria</taxon>
    </lineage>
</organism>
<dbReference type="Pfam" id="PF01661">
    <property type="entry name" value="Macro"/>
    <property type="match status" value="1"/>
</dbReference>
<dbReference type="CDD" id="cd02907">
    <property type="entry name" value="Macro_Af1521_BAL-like"/>
    <property type="match status" value="1"/>
</dbReference>
<name>A0A8J8NIB7_HALGN</name>
<dbReference type="PANTHER" id="PTHR11106">
    <property type="entry name" value="GANGLIOSIDE INDUCED DIFFERENTIATION ASSOCIATED PROTEIN 2-RELATED"/>
    <property type="match status" value="1"/>
</dbReference>
<dbReference type="InterPro" id="IPR002589">
    <property type="entry name" value="Macro_dom"/>
</dbReference>
<dbReference type="EMBL" id="RRYP01015169">
    <property type="protein sequence ID" value="TNV75627.1"/>
    <property type="molecule type" value="Genomic_DNA"/>
</dbReference>
<evidence type="ECO:0000313" key="3">
    <source>
        <dbReference type="Proteomes" id="UP000785679"/>
    </source>
</evidence>
<evidence type="ECO:0000259" key="1">
    <source>
        <dbReference type="PROSITE" id="PS51154"/>
    </source>
</evidence>
<dbReference type="AlphaFoldDB" id="A0A8J8NIB7"/>
<dbReference type="OrthoDB" id="6133115at2759"/>
<dbReference type="PROSITE" id="PS51154">
    <property type="entry name" value="MACRO"/>
    <property type="match status" value="1"/>
</dbReference>
<reference evidence="2" key="1">
    <citation type="submission" date="2019-06" db="EMBL/GenBank/DDBJ databases">
        <authorList>
            <person name="Zheng W."/>
        </authorList>
    </citation>
    <scope>NUCLEOTIDE SEQUENCE</scope>
    <source>
        <strain evidence="2">QDHG01</strain>
    </source>
</reference>
<dbReference type="SMART" id="SM00506">
    <property type="entry name" value="A1pp"/>
    <property type="match status" value="1"/>
</dbReference>
<proteinExistence type="predicted"/>
<dbReference type="InterPro" id="IPR043472">
    <property type="entry name" value="Macro_dom-like"/>
</dbReference>
<sequence length="225" mass="24165">MFTKFASNLNESQRLLTLSSHFCFATSSTLRLAKLPLTSSRTLLLSVKMGDITEEVADAIVNAANSELRHGGGLAAAIVKKGGKAIQNESDEYVQANGPIPTGKVAVTGPGSMWCKKVIHAVGPVWKGGVKNEKELLKEATLNSIQQANDLGLKSIALPAISSGIYGFPKPLCAQIMFQAVLELQKEIQSGTRAVGTVEDIRFVNFDTPTVDVFVKEFDILGFKQ</sequence>
<gene>
    <name evidence="2" type="ORF">FGO68_gene14479</name>
</gene>
<evidence type="ECO:0000313" key="2">
    <source>
        <dbReference type="EMBL" id="TNV75627.1"/>
    </source>
</evidence>
<comment type="caution">
    <text evidence="2">The sequence shown here is derived from an EMBL/GenBank/DDBJ whole genome shotgun (WGS) entry which is preliminary data.</text>
</comment>
<dbReference type="Proteomes" id="UP000785679">
    <property type="component" value="Unassembled WGS sequence"/>
</dbReference>